<name>H6NGX5_9BACL</name>
<keyword evidence="2" id="KW-1185">Reference proteome</keyword>
<evidence type="ECO:0000313" key="2">
    <source>
        <dbReference type="Proteomes" id="UP000007523"/>
    </source>
</evidence>
<dbReference type="SUPFAM" id="SSF54826">
    <property type="entry name" value="Enolase N-terminal domain-like"/>
    <property type="match status" value="1"/>
</dbReference>
<proteinExistence type="predicted"/>
<protein>
    <submittedName>
        <fullName evidence="1">Uncharacterized protein</fullName>
    </submittedName>
</protein>
<dbReference type="AlphaFoldDB" id="H6NGX5"/>
<evidence type="ECO:0000313" key="1">
    <source>
        <dbReference type="EMBL" id="AFC28417.1"/>
    </source>
</evidence>
<reference evidence="1 2" key="1">
    <citation type="journal article" date="2012" name="J. Bacteriol.">
        <title>Complete Genome Sequence of Paenibacillus mucilaginosus 3016, a Bacterium Functional as Microbial Fertilizer.</title>
        <authorList>
            <person name="Ma M."/>
            <person name="Wang Z."/>
            <person name="Li L."/>
            <person name="Jiang X."/>
            <person name="Guan D."/>
            <person name="Cao F."/>
            <person name="Chen H."/>
            <person name="Wang X."/>
            <person name="Shen D."/>
            <person name="Du B."/>
            <person name="Li J."/>
        </authorList>
    </citation>
    <scope>NUCLEOTIDE SEQUENCE [LARGE SCALE GENOMIC DNA]</scope>
    <source>
        <strain evidence="1 2">3016</strain>
    </source>
</reference>
<accession>H6NGX5</accession>
<dbReference type="RefSeq" id="WP_014369019.1">
    <property type="nucleotide sequence ID" value="NC_016935.1"/>
</dbReference>
<dbReference type="InterPro" id="IPR029017">
    <property type="entry name" value="Enolase-like_N"/>
</dbReference>
<dbReference type="KEGG" id="pmq:PM3016_1492"/>
<sequence length="256" mass="29300">MTMTIGLINDALVISEEDKRLEDARITGIQLFELDYESCFHARKGRLTNCRYGVLLISCGSYSGWGECIMSSDDKAFDIIRWASFLHQLKRTTIRKALEITALHRIIWGDNRTDLVQTALLDLVARRQNVSIASHIMLRARPEPVRDAWANRYGKRNSVRHIHPGDRGTVTEMITYANHLWLQGYSLEIHKDYLIGPACSALKLLSDAIEAQWRENEDAWEPASLCNLISDPVGTGFDMHTDELFRRAMAYYEVLI</sequence>
<dbReference type="Proteomes" id="UP000007523">
    <property type="component" value="Chromosome"/>
</dbReference>
<organism evidence="1 2">
    <name type="scientific">Paenibacillus mucilaginosus 3016</name>
    <dbReference type="NCBI Taxonomy" id="1116391"/>
    <lineage>
        <taxon>Bacteria</taxon>
        <taxon>Bacillati</taxon>
        <taxon>Bacillota</taxon>
        <taxon>Bacilli</taxon>
        <taxon>Bacillales</taxon>
        <taxon>Paenibacillaceae</taxon>
        <taxon>Paenibacillus</taxon>
    </lineage>
</organism>
<gene>
    <name evidence="1" type="ORF">PM3016_1492</name>
</gene>
<dbReference type="HOGENOM" id="CLU_955947_0_0_9"/>
<dbReference type="EMBL" id="CP003235">
    <property type="protein sequence ID" value="AFC28417.1"/>
    <property type="molecule type" value="Genomic_DNA"/>
</dbReference>